<feature type="region of interest" description="Disordered" evidence="9">
    <location>
        <begin position="1076"/>
        <end position="1137"/>
    </location>
</feature>
<evidence type="ECO:0000259" key="10">
    <source>
        <dbReference type="PROSITE" id="PS51038"/>
    </source>
</evidence>
<dbReference type="Pfam" id="PF25423">
    <property type="entry name" value="DUF7893"/>
    <property type="match status" value="1"/>
</dbReference>
<dbReference type="GO" id="GO:0003677">
    <property type="term" value="F:DNA binding"/>
    <property type="evidence" value="ECO:0007669"/>
    <property type="project" value="UniProtKB-KW"/>
</dbReference>
<feature type="region of interest" description="Disordered" evidence="9">
    <location>
        <begin position="1169"/>
        <end position="1263"/>
    </location>
</feature>
<feature type="domain" description="BAH" evidence="10">
    <location>
        <begin position="373"/>
        <end position="495"/>
    </location>
</feature>
<dbReference type="PROSITE" id="PS51038">
    <property type="entry name" value="BAH"/>
    <property type="match status" value="1"/>
</dbReference>
<feature type="active site" evidence="8">
    <location>
        <position position="748"/>
    </location>
</feature>
<feature type="compositionally biased region" description="Basic and acidic residues" evidence="9">
    <location>
        <begin position="1182"/>
        <end position="1197"/>
    </location>
</feature>
<reference evidence="11" key="1">
    <citation type="submission" date="2022-10" db="EMBL/GenBank/DDBJ databases">
        <title>Tapping the CABI collections for fungal endophytes: first genome assemblies for Collariella, Neodidymelliopsis, Ascochyta clinopodiicola, Didymella pomorum, Didymosphaeria variabile, Neocosmospora piperis and Neocucurbitaria cava.</title>
        <authorList>
            <person name="Hill R."/>
        </authorList>
    </citation>
    <scope>NUCLEOTIDE SEQUENCE</scope>
    <source>
        <strain evidence="11">IMI 356814</strain>
    </source>
</reference>
<evidence type="ECO:0000256" key="5">
    <source>
        <dbReference type="ARBA" id="ARBA00022691"/>
    </source>
</evidence>
<dbReference type="InterPro" id="IPR018117">
    <property type="entry name" value="C5_DNA_meth_AS"/>
</dbReference>
<dbReference type="PROSITE" id="PS00094">
    <property type="entry name" value="C5_MTASE_1"/>
    <property type="match status" value="1"/>
</dbReference>
<keyword evidence="3 8" id="KW-0489">Methyltransferase</keyword>
<evidence type="ECO:0000256" key="3">
    <source>
        <dbReference type="ARBA" id="ARBA00022603"/>
    </source>
</evidence>
<comment type="similarity">
    <text evidence="8">Belongs to the class I-like SAM-binding methyltransferase superfamily. C5-methyltransferase family.</text>
</comment>
<dbReference type="Pfam" id="PF00145">
    <property type="entry name" value="DNA_methylase"/>
    <property type="match status" value="1"/>
</dbReference>
<dbReference type="InterPro" id="IPR057215">
    <property type="entry name" value="DUF7893"/>
</dbReference>
<dbReference type="InterPro" id="IPR001525">
    <property type="entry name" value="C5_MeTfrase"/>
</dbReference>
<dbReference type="Proteomes" id="UP001140560">
    <property type="component" value="Unassembled WGS sequence"/>
</dbReference>
<evidence type="ECO:0000313" key="11">
    <source>
        <dbReference type="EMBL" id="KAJ4375313.1"/>
    </source>
</evidence>
<proteinExistence type="inferred from homology"/>
<evidence type="ECO:0000256" key="1">
    <source>
        <dbReference type="ARBA" id="ARBA00004123"/>
    </source>
</evidence>
<dbReference type="AlphaFoldDB" id="A0A9W8YG90"/>
<dbReference type="EMBL" id="JAPEUY010000003">
    <property type="protein sequence ID" value="KAJ4375313.1"/>
    <property type="molecule type" value="Genomic_DNA"/>
</dbReference>
<evidence type="ECO:0000256" key="6">
    <source>
        <dbReference type="ARBA" id="ARBA00023125"/>
    </source>
</evidence>
<dbReference type="SUPFAM" id="SSF53335">
    <property type="entry name" value="S-adenosyl-L-methionine-dependent methyltransferases"/>
    <property type="match status" value="1"/>
</dbReference>
<feature type="compositionally biased region" description="Basic and acidic residues" evidence="9">
    <location>
        <begin position="1076"/>
        <end position="1088"/>
    </location>
</feature>
<dbReference type="PROSITE" id="PS51679">
    <property type="entry name" value="SAM_MT_C5"/>
    <property type="match status" value="1"/>
</dbReference>
<dbReference type="GO" id="GO:0003886">
    <property type="term" value="F:DNA (cytosine-5-)-methyltransferase activity"/>
    <property type="evidence" value="ECO:0007669"/>
    <property type="project" value="UniProtKB-EC"/>
</dbReference>
<dbReference type="GO" id="GO:0003682">
    <property type="term" value="F:chromatin binding"/>
    <property type="evidence" value="ECO:0007669"/>
    <property type="project" value="InterPro"/>
</dbReference>
<gene>
    <name evidence="11" type="ORF">N0V83_002399</name>
</gene>
<dbReference type="PANTHER" id="PTHR10629:SF54">
    <property type="entry name" value="DNA METHYLTRANSFERASE DIM-2"/>
    <property type="match status" value="1"/>
</dbReference>
<dbReference type="Gene3D" id="3.90.120.10">
    <property type="entry name" value="DNA Methylase, subunit A, domain 2"/>
    <property type="match status" value="1"/>
</dbReference>
<comment type="caution">
    <text evidence="11">The sequence shown here is derived from an EMBL/GenBank/DDBJ whole genome shotgun (WGS) entry which is preliminary data.</text>
</comment>
<dbReference type="InterPro" id="IPR029063">
    <property type="entry name" value="SAM-dependent_MTases_sf"/>
</dbReference>
<evidence type="ECO:0000256" key="8">
    <source>
        <dbReference type="PROSITE-ProRule" id="PRU01016"/>
    </source>
</evidence>
<dbReference type="GO" id="GO:0005634">
    <property type="term" value="C:nucleus"/>
    <property type="evidence" value="ECO:0007669"/>
    <property type="project" value="UniProtKB-SubCell"/>
</dbReference>
<keyword evidence="5 8" id="KW-0949">S-adenosyl-L-methionine</keyword>
<keyword evidence="6" id="KW-0238">DNA-binding</keyword>
<keyword evidence="4 8" id="KW-0808">Transferase</keyword>
<protein>
    <recommendedName>
        <fullName evidence="2">DNA (cytosine-5-)-methyltransferase</fullName>
        <ecNumber evidence="2">2.1.1.37</ecNumber>
    </recommendedName>
</protein>
<keyword evidence="7" id="KW-0539">Nucleus</keyword>
<dbReference type="Gene3D" id="2.30.30.490">
    <property type="match status" value="2"/>
</dbReference>
<evidence type="ECO:0000256" key="7">
    <source>
        <dbReference type="ARBA" id="ARBA00023242"/>
    </source>
</evidence>
<accession>A0A9W8YG90</accession>
<sequence>MLLPTDTINVALPQPGSPKEKTAQAIASQTNHPRVEISSQPEFARSHVANWTPPFPITPEKEALRSLKSVWKSHSSKLPTYDGYVSGRDLLIVDLHNFEIYRCPTPGNKGRAYELLSLHYLEVPKPKNLCFDGILCIGSTKHYVQKVSIQDASIEGYGDEEAGVVAYVRSELASKDSGYDIWYRLRKPGSDYKRFHGPFLWVAQLAKHVVDYMVKRPAGSVRLNNFRQDFHGRLVAQFSQSRELRQWHQAFKNQVDFRVAVHAYIDYIYHQAFNLPGAKKLLAHPLWSECMVRGLTNIKPRERVIEHTLATPDVHECFKDMYFGNKIRATAATSRVKAEQENRKRNLGFARALSVTPSVSAPFTPRCKEYGKSPIKVGHIVALDPHEADRRLWKNTNCEWLAYVQKVEPLESGNQRLYVLWIYRPRDTNIFKAKYPFDNELFLSDNCNCSEGQLLSTHVKGRYRVDWSPTTIDRTGKYFIRQTYMTQESAFVTLREAHKTCSCQNRKLSALDTLDSYQPGDSVYITKTVHRRKILEPAVIRRIDKSSNTVTLRKLMRLGRDCKELATKAGRTNIAPNELVLTNEYEEVEAARIQRRCKIRFVSKKDVLREEIPFPYNRGGAGDFWFLSMGITMSFDIQKLVFLAKLPSYFREELATPLDQKLKGLSIFSGGGSLDRGLEEGDAVEFHTVIDLSPTAIQTQRANSRDPTKMCLFCGSVDHYLQDALAGRDPHLIARIGEVDFIAAGSPCPGFSALQQDFLSLQSLGNASRISTFCSYVDLFRPLWGMLENVVNMASTRTGFEDQNVLSQVVACLVSMGYQVNQYIMDAWSYGSAQQRSRVLLTIAAPGLEPVLHPKHTHSRPYEEVAGRSLGMLPNGQRFGEREHYPTPFPHVSAGEVTSDLPDIGKGVVQTCIPYPDHRLSRPHISKSRALLECIPKQPAGCGYKEAYHLGLIPPLLQKNKKETGKAFRRIKEKGLVPTVTTDISPQDSRNGACLHWLQDRPISIMEARRTQGYLDHEPIIGDLAQQYVIVGNGVDRKVSFALGLALRNAVEKNTARRLVSATLQRTEEGVIAISHDEENDAKRRSDSSKITVQIPKRKDDVKIRSQPSVLISAKPRDRGNKMSSTTPPPFQPPELTESIKTTTAILSRLSKAVTRGVQALSLSATLTSSTPKTLPARNKRAREEDSSKDSDKRVTGDEMSMPRKKLKTDDVTPRRLSSSGASAMPVENANGSTQIRHTRHSGLSVDFVPKNWNKKPETEHSR</sequence>
<evidence type="ECO:0000256" key="2">
    <source>
        <dbReference type="ARBA" id="ARBA00011975"/>
    </source>
</evidence>
<organism evidence="11 12">
    <name type="scientific">Neocucurbitaria cava</name>
    <dbReference type="NCBI Taxonomy" id="798079"/>
    <lineage>
        <taxon>Eukaryota</taxon>
        <taxon>Fungi</taxon>
        <taxon>Dikarya</taxon>
        <taxon>Ascomycota</taxon>
        <taxon>Pezizomycotina</taxon>
        <taxon>Dothideomycetes</taxon>
        <taxon>Pleosporomycetidae</taxon>
        <taxon>Pleosporales</taxon>
        <taxon>Pleosporineae</taxon>
        <taxon>Cucurbitariaceae</taxon>
        <taxon>Neocucurbitaria</taxon>
    </lineage>
</organism>
<evidence type="ECO:0000256" key="9">
    <source>
        <dbReference type="SAM" id="MobiDB-lite"/>
    </source>
</evidence>
<keyword evidence="12" id="KW-1185">Reference proteome</keyword>
<dbReference type="InterPro" id="IPR001025">
    <property type="entry name" value="BAH_dom"/>
</dbReference>
<dbReference type="GO" id="GO:0032259">
    <property type="term" value="P:methylation"/>
    <property type="evidence" value="ECO:0007669"/>
    <property type="project" value="UniProtKB-KW"/>
</dbReference>
<dbReference type="InterPro" id="IPR043151">
    <property type="entry name" value="BAH_sf"/>
</dbReference>
<dbReference type="Gene3D" id="3.40.50.150">
    <property type="entry name" value="Vaccinia Virus protein VP39"/>
    <property type="match status" value="1"/>
</dbReference>
<dbReference type="EC" id="2.1.1.37" evidence="2"/>
<dbReference type="InterPro" id="IPR050390">
    <property type="entry name" value="C5-Methyltransferase"/>
</dbReference>
<name>A0A9W8YG90_9PLEO</name>
<comment type="subcellular location">
    <subcellularLocation>
        <location evidence="1">Nucleus</location>
    </subcellularLocation>
</comment>
<dbReference type="PANTHER" id="PTHR10629">
    <property type="entry name" value="CYTOSINE-SPECIFIC METHYLTRANSFERASE"/>
    <property type="match status" value="1"/>
</dbReference>
<dbReference type="OrthoDB" id="5376140at2759"/>
<evidence type="ECO:0000313" key="12">
    <source>
        <dbReference type="Proteomes" id="UP001140560"/>
    </source>
</evidence>
<dbReference type="GO" id="GO:0044027">
    <property type="term" value="P:negative regulation of gene expression via chromosomal CpG island methylation"/>
    <property type="evidence" value="ECO:0007669"/>
    <property type="project" value="TreeGrafter"/>
</dbReference>
<dbReference type="PRINTS" id="PR00105">
    <property type="entry name" value="C5METTRFRASE"/>
</dbReference>
<evidence type="ECO:0000256" key="4">
    <source>
        <dbReference type="ARBA" id="ARBA00022679"/>
    </source>
</evidence>